<feature type="transmembrane region" description="Helical" evidence="12">
    <location>
        <begin position="398"/>
        <end position="418"/>
    </location>
</feature>
<evidence type="ECO:0000313" key="14">
    <source>
        <dbReference type="Proteomes" id="UP000500961"/>
    </source>
</evidence>
<feature type="transmembrane region" description="Helical" evidence="12">
    <location>
        <begin position="272"/>
        <end position="297"/>
    </location>
</feature>
<protein>
    <submittedName>
        <fullName evidence="13">Sodium:solute symporter</fullName>
    </submittedName>
</protein>
<dbReference type="RefSeq" id="WP_173075235.1">
    <property type="nucleotide sequence ID" value="NZ_CP041345.1"/>
</dbReference>
<feature type="transmembrane region" description="Helical" evidence="12">
    <location>
        <begin position="149"/>
        <end position="169"/>
    </location>
</feature>
<proteinExistence type="inferred from homology"/>
<dbReference type="AlphaFoldDB" id="A0A7D4BSK1"/>
<keyword evidence="9 12" id="KW-0472">Membrane</keyword>
<evidence type="ECO:0000256" key="6">
    <source>
        <dbReference type="ARBA" id="ARBA00022989"/>
    </source>
</evidence>
<name>A0A7D4BSK1_9BACT</name>
<dbReference type="EMBL" id="CP041345">
    <property type="protein sequence ID" value="QKG80481.1"/>
    <property type="molecule type" value="Genomic_DNA"/>
</dbReference>
<feature type="transmembrane region" description="Helical" evidence="12">
    <location>
        <begin position="43"/>
        <end position="66"/>
    </location>
</feature>
<organism evidence="13 14">
    <name type="scientific">Tenuifilum thalassicum</name>
    <dbReference type="NCBI Taxonomy" id="2590900"/>
    <lineage>
        <taxon>Bacteria</taxon>
        <taxon>Pseudomonadati</taxon>
        <taxon>Bacteroidota</taxon>
        <taxon>Bacteroidia</taxon>
        <taxon>Bacteroidales</taxon>
        <taxon>Tenuifilaceae</taxon>
        <taxon>Tenuifilum</taxon>
    </lineage>
</organism>
<dbReference type="Pfam" id="PF00474">
    <property type="entry name" value="SSF"/>
    <property type="match status" value="1"/>
</dbReference>
<keyword evidence="8" id="KW-0406">Ion transport</keyword>
<evidence type="ECO:0000256" key="2">
    <source>
        <dbReference type="ARBA" id="ARBA00006434"/>
    </source>
</evidence>
<evidence type="ECO:0000256" key="12">
    <source>
        <dbReference type="SAM" id="Phobius"/>
    </source>
</evidence>
<feature type="transmembrane region" description="Helical" evidence="12">
    <location>
        <begin position="232"/>
        <end position="251"/>
    </location>
</feature>
<feature type="transmembrane region" description="Helical" evidence="12">
    <location>
        <begin position="373"/>
        <end position="392"/>
    </location>
</feature>
<evidence type="ECO:0000256" key="11">
    <source>
        <dbReference type="RuleBase" id="RU362091"/>
    </source>
</evidence>
<feature type="transmembrane region" description="Helical" evidence="12">
    <location>
        <begin position="78"/>
        <end position="98"/>
    </location>
</feature>
<comment type="subcellular location">
    <subcellularLocation>
        <location evidence="1">Cell membrane</location>
        <topology evidence="1">Multi-pass membrane protein</topology>
    </subcellularLocation>
</comment>
<accession>A0A7D4BSK1</accession>
<dbReference type="InterPro" id="IPR001734">
    <property type="entry name" value="Na/solute_symporter"/>
</dbReference>
<feature type="transmembrane region" description="Helical" evidence="12">
    <location>
        <begin position="176"/>
        <end position="199"/>
    </location>
</feature>
<feature type="transmembrane region" description="Helical" evidence="12">
    <location>
        <begin position="458"/>
        <end position="476"/>
    </location>
</feature>
<keyword evidence="6 12" id="KW-1133">Transmembrane helix</keyword>
<comment type="similarity">
    <text evidence="2 11">Belongs to the sodium:solute symporter (SSF) (TC 2.A.21) family.</text>
</comment>
<feature type="transmembrane region" description="Helical" evidence="12">
    <location>
        <begin position="6"/>
        <end position="23"/>
    </location>
</feature>
<evidence type="ECO:0000256" key="7">
    <source>
        <dbReference type="ARBA" id="ARBA00023053"/>
    </source>
</evidence>
<keyword evidence="4" id="KW-1003">Cell membrane</keyword>
<gene>
    <name evidence="13" type="ORF">FHG85_09455</name>
</gene>
<keyword evidence="5 12" id="KW-0812">Transmembrane</keyword>
<keyword evidence="7" id="KW-0915">Sodium</keyword>
<dbReference type="GO" id="GO:0006814">
    <property type="term" value="P:sodium ion transport"/>
    <property type="evidence" value="ECO:0007669"/>
    <property type="project" value="UniProtKB-KW"/>
</dbReference>
<reference evidence="13 14" key="1">
    <citation type="submission" date="2019-07" db="EMBL/GenBank/DDBJ databases">
        <title>Thalassofilum flectens gen. nov., sp. nov., a novel moderate thermophilic anaerobe from a shallow sea hot spring in Kunashir Island (Russia), representing a new family in the order Bacteroidales, and proposal of Thalassofilacea fam. nov.</title>
        <authorList>
            <person name="Kochetkova T.V."/>
            <person name="Podosokorskaya O.A."/>
            <person name="Novikov A."/>
            <person name="Elcheninov A.G."/>
            <person name="Toshchakov S.V."/>
            <person name="Kublanov I.V."/>
        </authorList>
    </citation>
    <scope>NUCLEOTIDE SEQUENCE [LARGE SCALE GENOMIC DNA]</scope>
    <source>
        <strain evidence="13 14">38-H</strain>
    </source>
</reference>
<keyword evidence="3" id="KW-0813">Transport</keyword>
<dbReference type="Proteomes" id="UP000500961">
    <property type="component" value="Chromosome"/>
</dbReference>
<evidence type="ECO:0000256" key="1">
    <source>
        <dbReference type="ARBA" id="ARBA00004651"/>
    </source>
</evidence>
<keyword evidence="10" id="KW-0739">Sodium transport</keyword>
<dbReference type="GO" id="GO:0015293">
    <property type="term" value="F:symporter activity"/>
    <property type="evidence" value="ECO:0007669"/>
    <property type="project" value="TreeGrafter"/>
</dbReference>
<feature type="transmembrane region" description="Helical" evidence="12">
    <location>
        <begin position="430"/>
        <end position="446"/>
    </location>
</feature>
<feature type="transmembrane region" description="Helical" evidence="12">
    <location>
        <begin position="317"/>
        <end position="338"/>
    </location>
</feature>
<evidence type="ECO:0000256" key="5">
    <source>
        <dbReference type="ARBA" id="ARBA00022692"/>
    </source>
</evidence>
<evidence type="ECO:0000256" key="8">
    <source>
        <dbReference type="ARBA" id="ARBA00023065"/>
    </source>
</evidence>
<dbReference type="InterPro" id="IPR051163">
    <property type="entry name" value="Sodium:Solute_Symporter_SSF"/>
</dbReference>
<evidence type="ECO:0000256" key="4">
    <source>
        <dbReference type="ARBA" id="ARBA00022475"/>
    </source>
</evidence>
<evidence type="ECO:0000256" key="9">
    <source>
        <dbReference type="ARBA" id="ARBA00023136"/>
    </source>
</evidence>
<feature type="transmembrane region" description="Helical" evidence="12">
    <location>
        <begin position="119"/>
        <end position="137"/>
    </location>
</feature>
<dbReference type="CDD" id="cd10326">
    <property type="entry name" value="SLC5sbd_NIS-like"/>
    <property type="match status" value="1"/>
</dbReference>
<keyword evidence="14" id="KW-1185">Reference proteome</keyword>
<sequence length="487" mass="54797">MSISLIIGVIVSYFIVLFFISYFSSRNSNNDTFFIGNRKSPWYLVSIAMIGTSISGVTFISVPGWVLTSHFSYLQMVLGYLLGYFVVANVLLPLYYRLNLKSIYTYLETRFGFFSYKTGAALFLISRIIGAAFRLFIVSNVLQISVFNALGIPFWVTVTLTVIMIWLYTRKGGVRTVLWTDAFQALAMLLAVGLTIFFVSKELGLSFTGIVNAVTRSELSRVWFFDDVNNRFFFWKQFLSGAFITIVMTGLDQDMMQKNLSCKNFKDARKNMYWYGFAFLPVNILFLSLGVLLYMFAMQKGIAIPKLTDDLFPTIATQGYLPPIVGVLFFLGLIAAAYSSADSALTALTTSFTIDILDTNGLDEDSLRKVRQWVHVALSALMIVVIVVFNSFNDRSVIDAIFTIAGYTYGPLLGLYAFGLFTRFQVNDRLVPFIAVLSPAICFLLNKYSDILFNSYKFGFELLIVNGAIVFFLLLVTRKRGVVVGKV</sequence>
<evidence type="ECO:0000256" key="3">
    <source>
        <dbReference type="ARBA" id="ARBA00022448"/>
    </source>
</evidence>
<evidence type="ECO:0000313" key="13">
    <source>
        <dbReference type="EMBL" id="QKG80481.1"/>
    </source>
</evidence>
<dbReference type="PANTHER" id="PTHR42985">
    <property type="entry name" value="SODIUM-COUPLED MONOCARBOXYLATE TRANSPORTER"/>
    <property type="match status" value="1"/>
</dbReference>
<dbReference type="PROSITE" id="PS50283">
    <property type="entry name" value="NA_SOLUT_SYMP_3"/>
    <property type="match status" value="1"/>
</dbReference>
<dbReference type="PANTHER" id="PTHR42985:SF47">
    <property type="entry name" value="INTEGRAL MEMBRANE TRANSPORT PROTEIN"/>
    <property type="match status" value="1"/>
</dbReference>
<dbReference type="Gene3D" id="1.20.1730.10">
    <property type="entry name" value="Sodium/glucose cotransporter"/>
    <property type="match status" value="1"/>
</dbReference>
<dbReference type="GO" id="GO:0005886">
    <property type="term" value="C:plasma membrane"/>
    <property type="evidence" value="ECO:0007669"/>
    <property type="project" value="UniProtKB-SubCell"/>
</dbReference>
<dbReference type="KEGG" id="ttz:FHG85_09455"/>
<evidence type="ECO:0000256" key="10">
    <source>
        <dbReference type="ARBA" id="ARBA00023201"/>
    </source>
</evidence>
<dbReference type="InterPro" id="IPR038377">
    <property type="entry name" value="Na/Glc_symporter_sf"/>
</dbReference>